<gene>
    <name evidence="1" type="ORF">L829_2430</name>
</gene>
<organism evidence="1 2">
    <name type="scientific">Mycobacteroides abscessus MAB_030201_1075</name>
    <dbReference type="NCBI Taxonomy" id="1335410"/>
    <lineage>
        <taxon>Bacteria</taxon>
        <taxon>Bacillati</taxon>
        <taxon>Actinomycetota</taxon>
        <taxon>Actinomycetes</taxon>
        <taxon>Mycobacteriales</taxon>
        <taxon>Mycobacteriaceae</taxon>
        <taxon>Mycobacteroides</taxon>
        <taxon>Mycobacteroides abscessus</taxon>
    </lineage>
</organism>
<dbReference type="EMBL" id="JAOX01000001">
    <property type="protein sequence ID" value="ETZ88857.1"/>
    <property type="molecule type" value="Genomic_DNA"/>
</dbReference>
<evidence type="ECO:0000313" key="1">
    <source>
        <dbReference type="EMBL" id="ETZ88857.1"/>
    </source>
</evidence>
<dbReference type="Proteomes" id="UP000019854">
    <property type="component" value="Unassembled WGS sequence"/>
</dbReference>
<protein>
    <submittedName>
        <fullName evidence="1">Uncharacterized protein</fullName>
    </submittedName>
</protein>
<name>A0A829PNR3_9MYCO</name>
<evidence type="ECO:0000313" key="2">
    <source>
        <dbReference type="Proteomes" id="UP000019854"/>
    </source>
</evidence>
<comment type="caution">
    <text evidence="1">The sequence shown here is derived from an EMBL/GenBank/DDBJ whole genome shotgun (WGS) entry which is preliminary data.</text>
</comment>
<proteinExistence type="predicted"/>
<sequence length="53" mass="6073">MVHNVLGILAINEIIFVSYTNRLRDEFSAKIINKTYDLVGIRCVVRDKTFVAC</sequence>
<dbReference type="AlphaFoldDB" id="A0A829PNR3"/>
<reference evidence="1 2" key="1">
    <citation type="submission" date="2014-01" db="EMBL/GenBank/DDBJ databases">
        <authorList>
            <person name="Zelazny A."/>
            <person name="Olivier K."/>
            <person name="Sampaio E.P."/>
            <person name="Holland S.M."/>
            <person name="Tallon L.J."/>
            <person name="Sadzewicz L.K."/>
            <person name="Sengamalay N."/>
            <person name="Fraser C.M."/>
            <person name="Hine E."/>
            <person name="Shefchek K.A."/>
            <person name="Das S.P."/>
            <person name="Shallom S.J."/>
            <person name="Agrawal S."/>
            <person name="Tettelin H."/>
        </authorList>
    </citation>
    <scope>NUCLEOTIDE SEQUENCE [LARGE SCALE GENOMIC DNA]</scope>
    <source>
        <strain evidence="1 2">MAB_030201_1075</strain>
    </source>
</reference>
<accession>A0A829PNR3</accession>